<proteinExistence type="predicted"/>
<organism evidence="2 3">
    <name type="scientific">Methyloceanibacter superfactus</name>
    <dbReference type="NCBI Taxonomy" id="1774969"/>
    <lineage>
        <taxon>Bacteria</taxon>
        <taxon>Pseudomonadati</taxon>
        <taxon>Pseudomonadota</taxon>
        <taxon>Alphaproteobacteria</taxon>
        <taxon>Hyphomicrobiales</taxon>
        <taxon>Hyphomicrobiaceae</taxon>
        <taxon>Methyloceanibacter</taxon>
    </lineage>
</organism>
<dbReference type="EMBL" id="LPWF01000005">
    <property type="protein sequence ID" value="ODS01587.1"/>
    <property type="molecule type" value="Genomic_DNA"/>
</dbReference>
<name>A0A1E3W915_9HYPH</name>
<evidence type="ECO:0000313" key="3">
    <source>
        <dbReference type="Proteomes" id="UP000094472"/>
    </source>
</evidence>
<dbReference type="Proteomes" id="UP000094472">
    <property type="component" value="Unassembled WGS sequence"/>
</dbReference>
<evidence type="ECO:0000256" key="1">
    <source>
        <dbReference type="SAM" id="MobiDB-lite"/>
    </source>
</evidence>
<dbReference type="AlphaFoldDB" id="A0A1E3W915"/>
<protein>
    <recommendedName>
        <fullName evidence="4">Replication protein</fullName>
    </recommendedName>
</protein>
<sequence length="258" mass="28681">MFTAKPNKLARGNTRITMRQAVNMMDAVSFARSAGLPLVAHLTIHWAFTGVGDDPDGKLFAKVREGLDKWARRHGFPLACIWARERMSGGQAEVVHCHLLFHLPVEYRTGKGLLQVEAAIYRLINKHGRRDGDKAGYGYWADDVIKLVLHDNPDGKYLIKGGGPTVWNHFHVRREHRRLQGIIHGKRCGTTENIGPTARWTRTGGAPVRGANAPCRSSRSPPGAETAIKSLSRNRRTNEISDGELRGVKFASSLHARE</sequence>
<keyword evidence="3" id="KW-1185">Reference proteome</keyword>
<evidence type="ECO:0000313" key="2">
    <source>
        <dbReference type="EMBL" id="ODS01587.1"/>
    </source>
</evidence>
<gene>
    <name evidence="2" type="ORF">AUC69_06380</name>
</gene>
<comment type="caution">
    <text evidence="2">The sequence shown here is derived from an EMBL/GenBank/DDBJ whole genome shotgun (WGS) entry which is preliminary data.</text>
</comment>
<reference evidence="2 3" key="1">
    <citation type="journal article" date="2016" name="Environ. Microbiol.">
        <title>New Methyloceanibacter diversity from North Sea sediments includes methanotroph containing solely the soluble methane monooxygenase.</title>
        <authorList>
            <person name="Vekeman B."/>
            <person name="Kerckhof F.M."/>
            <person name="Cremers G."/>
            <person name="de Vos P."/>
            <person name="Vandamme P."/>
            <person name="Boon N."/>
            <person name="Op den Camp H.J."/>
            <person name="Heylen K."/>
        </authorList>
    </citation>
    <scope>NUCLEOTIDE SEQUENCE [LARGE SCALE GENOMIC DNA]</scope>
    <source>
        <strain evidence="2 3">R-67175</strain>
    </source>
</reference>
<accession>A0A1E3W915</accession>
<evidence type="ECO:0008006" key="4">
    <source>
        <dbReference type="Google" id="ProtNLM"/>
    </source>
</evidence>
<feature type="region of interest" description="Disordered" evidence="1">
    <location>
        <begin position="202"/>
        <end position="241"/>
    </location>
</feature>